<accession>A0A1M6RAJ0</accession>
<dbReference type="STRING" id="381751.SAMN05444391_0571"/>
<keyword evidence="4" id="KW-1185">Reference proteome</keyword>
<dbReference type="PANTHER" id="PTHR21043:SF0">
    <property type="entry name" value="MITOCHONDRIAL ASSEMBLY OF RIBOSOMAL LARGE SUBUNIT PROTEIN 1"/>
    <property type="match status" value="1"/>
</dbReference>
<dbReference type="HAMAP" id="MF_01477">
    <property type="entry name" value="Iojap_RsfS"/>
    <property type="match status" value="1"/>
</dbReference>
<dbReference type="Gene3D" id="3.30.460.10">
    <property type="entry name" value="Beta Polymerase, domain 2"/>
    <property type="match status" value="1"/>
</dbReference>
<gene>
    <name evidence="2" type="primary">rsfS</name>
    <name evidence="3" type="ORF">SAMN05444391_0571</name>
</gene>
<dbReference type="GO" id="GO:0005737">
    <property type="term" value="C:cytoplasm"/>
    <property type="evidence" value="ECO:0007669"/>
    <property type="project" value="UniProtKB-SubCell"/>
</dbReference>
<dbReference type="GO" id="GO:0090071">
    <property type="term" value="P:negative regulation of ribosome biogenesis"/>
    <property type="evidence" value="ECO:0007669"/>
    <property type="project" value="UniProtKB-UniRule"/>
</dbReference>
<dbReference type="GO" id="GO:0017148">
    <property type="term" value="P:negative regulation of translation"/>
    <property type="evidence" value="ECO:0007669"/>
    <property type="project" value="UniProtKB-UniRule"/>
</dbReference>
<dbReference type="NCBIfam" id="TIGR00090">
    <property type="entry name" value="rsfS_iojap_ybeB"/>
    <property type="match status" value="1"/>
</dbReference>
<keyword evidence="2" id="KW-0963">Cytoplasm</keyword>
<dbReference type="OrthoDB" id="9793681at2"/>
<dbReference type="InterPro" id="IPR004394">
    <property type="entry name" value="Iojap/RsfS/C7orf30"/>
</dbReference>
<protein>
    <recommendedName>
        <fullName evidence="2">Ribosomal silencing factor RsfS</fullName>
    </recommendedName>
</protein>
<reference evidence="3 4" key="1">
    <citation type="submission" date="2016-11" db="EMBL/GenBank/DDBJ databases">
        <authorList>
            <person name="Jaros S."/>
            <person name="Januszkiewicz K."/>
            <person name="Wedrychowicz H."/>
        </authorList>
    </citation>
    <scope>NUCLEOTIDE SEQUENCE [LARGE SCALE GENOMIC DNA]</scope>
    <source>
        <strain evidence="3 4">DSM 19557</strain>
    </source>
</reference>
<proteinExistence type="inferred from homology"/>
<keyword evidence="2" id="KW-0678">Repressor</keyword>
<comment type="subunit">
    <text evidence="2">Interacts with ribosomal protein uL14 (rplN).</text>
</comment>
<dbReference type="RefSeq" id="WP_079653733.1">
    <property type="nucleotide sequence ID" value="NZ_LT670846.1"/>
</dbReference>
<dbReference type="EMBL" id="LT670846">
    <property type="protein sequence ID" value="SHK29489.1"/>
    <property type="molecule type" value="Genomic_DNA"/>
</dbReference>
<keyword evidence="2" id="KW-0810">Translation regulation</keyword>
<dbReference type="PANTHER" id="PTHR21043">
    <property type="entry name" value="IOJAP SUPERFAMILY ORTHOLOG"/>
    <property type="match status" value="1"/>
</dbReference>
<comment type="similarity">
    <text evidence="1 2">Belongs to the Iojap/RsfS family.</text>
</comment>
<sequence length="109" mass="12670">MDKLRIIKELLENKKAEDVVIMDVSSLTNIADYFVIASANSPTHARALADYLREELQKRDVYVDHVEGYESGEWILLDLIDVLVHIFLPDVRKYYDLEWLYATAPRVSL</sequence>
<dbReference type="Proteomes" id="UP000189810">
    <property type="component" value="Chromosome I"/>
</dbReference>
<name>A0A1M6RAJ0_9AQUI</name>
<organism evidence="3 4">
    <name type="scientific">Thermocrinis minervae</name>
    <dbReference type="NCBI Taxonomy" id="381751"/>
    <lineage>
        <taxon>Bacteria</taxon>
        <taxon>Pseudomonadati</taxon>
        <taxon>Aquificota</taxon>
        <taxon>Aquificia</taxon>
        <taxon>Aquificales</taxon>
        <taxon>Aquificaceae</taxon>
        <taxon>Thermocrinis</taxon>
    </lineage>
</organism>
<dbReference type="AlphaFoldDB" id="A0A1M6RAJ0"/>
<dbReference type="GO" id="GO:0042256">
    <property type="term" value="P:cytosolic ribosome assembly"/>
    <property type="evidence" value="ECO:0007669"/>
    <property type="project" value="UniProtKB-UniRule"/>
</dbReference>
<dbReference type="Pfam" id="PF02410">
    <property type="entry name" value="RsfS"/>
    <property type="match status" value="1"/>
</dbReference>
<comment type="function">
    <text evidence="2">Functions as a ribosomal silencing factor. Interacts with ribosomal protein uL14 (rplN), blocking formation of intersubunit bridge B8. Prevents association of the 30S and 50S ribosomal subunits and the formation of functional ribosomes, thus repressing translation.</text>
</comment>
<evidence type="ECO:0000256" key="2">
    <source>
        <dbReference type="HAMAP-Rule" id="MF_01477"/>
    </source>
</evidence>
<dbReference type="GO" id="GO:0043023">
    <property type="term" value="F:ribosomal large subunit binding"/>
    <property type="evidence" value="ECO:0007669"/>
    <property type="project" value="TreeGrafter"/>
</dbReference>
<evidence type="ECO:0000313" key="4">
    <source>
        <dbReference type="Proteomes" id="UP000189810"/>
    </source>
</evidence>
<evidence type="ECO:0000313" key="3">
    <source>
        <dbReference type="EMBL" id="SHK29489.1"/>
    </source>
</evidence>
<dbReference type="SUPFAM" id="SSF81301">
    <property type="entry name" value="Nucleotidyltransferase"/>
    <property type="match status" value="1"/>
</dbReference>
<evidence type="ECO:0000256" key="1">
    <source>
        <dbReference type="ARBA" id="ARBA00010574"/>
    </source>
</evidence>
<dbReference type="InterPro" id="IPR043519">
    <property type="entry name" value="NT_sf"/>
</dbReference>
<comment type="subcellular location">
    <subcellularLocation>
        <location evidence="2">Cytoplasm</location>
    </subcellularLocation>
</comment>